<gene>
    <name evidence="4" type="ORF">EZS27_012611</name>
    <name evidence="3" type="ORF">EZS27_016634</name>
    <name evidence="2" type="ORF">EZS27_028840</name>
    <name evidence="1" type="ORF">EZS27_030450</name>
</gene>
<evidence type="ECO:0000313" key="1">
    <source>
        <dbReference type="EMBL" id="KAA6319686.1"/>
    </source>
</evidence>
<dbReference type="EMBL" id="SNRY01000535">
    <property type="protein sequence ID" value="KAA6339445.1"/>
    <property type="molecule type" value="Genomic_DNA"/>
</dbReference>
<organism evidence="2">
    <name type="scientific">termite gut metagenome</name>
    <dbReference type="NCBI Taxonomy" id="433724"/>
    <lineage>
        <taxon>unclassified sequences</taxon>
        <taxon>metagenomes</taxon>
        <taxon>organismal metagenomes</taxon>
    </lineage>
</organism>
<evidence type="ECO:0000313" key="2">
    <source>
        <dbReference type="EMBL" id="KAA6321513.1"/>
    </source>
</evidence>
<dbReference type="AlphaFoldDB" id="A0A5J4QLI3"/>
<evidence type="ECO:0000313" key="4">
    <source>
        <dbReference type="EMBL" id="KAA6339445.1"/>
    </source>
</evidence>
<name>A0A5J4QLI3_9ZZZZ</name>
<proteinExistence type="predicted"/>
<evidence type="ECO:0000313" key="3">
    <source>
        <dbReference type="EMBL" id="KAA6335098.1"/>
    </source>
</evidence>
<protein>
    <submittedName>
        <fullName evidence="2">Uncharacterized protein</fullName>
    </submittedName>
</protein>
<dbReference type="EMBL" id="SNRY01000928">
    <property type="protein sequence ID" value="KAA6335098.1"/>
    <property type="molecule type" value="Genomic_DNA"/>
</dbReference>
<sequence length="30" mass="3572">MKHTAIVIAGFNIEFEYKITMNRIDNQMDK</sequence>
<dbReference type="EMBL" id="SNRY01003290">
    <property type="protein sequence ID" value="KAA6321513.1"/>
    <property type="molecule type" value="Genomic_DNA"/>
</dbReference>
<accession>A0A5J4QLI3</accession>
<dbReference type="EMBL" id="SNRY01003803">
    <property type="protein sequence ID" value="KAA6319686.1"/>
    <property type="molecule type" value="Genomic_DNA"/>
</dbReference>
<reference evidence="2" key="1">
    <citation type="submission" date="2019-03" db="EMBL/GenBank/DDBJ databases">
        <title>Single cell metagenomics reveals metabolic interactions within the superorganism composed of flagellate Streblomastix strix and complex community of Bacteroidetes bacteria on its surface.</title>
        <authorList>
            <person name="Treitli S.C."/>
            <person name="Kolisko M."/>
            <person name="Husnik F."/>
            <person name="Keeling P."/>
            <person name="Hampl V."/>
        </authorList>
    </citation>
    <scope>NUCLEOTIDE SEQUENCE</scope>
    <source>
        <strain evidence="2">STM</strain>
    </source>
</reference>
<comment type="caution">
    <text evidence="2">The sequence shown here is derived from an EMBL/GenBank/DDBJ whole genome shotgun (WGS) entry which is preliminary data.</text>
</comment>